<sequence length="161" mass="19152">MYSKGGVMMEKWYSIQELADMLGVSHTSIFRYINHFPHFFEIKKIGKRKMVSASGVKVLRRVKELFEEGKAKEEVLTILEGDSPVVHVIDENEQLLTYLNRIEEQNTLLLRELQEQKIFLQERDKKIFEMLNHVLETKQNIVSDVEQTKKKSWFNFFQNKK</sequence>
<accession>A0A9X7M0X0</accession>
<proteinExistence type="predicted"/>
<reference evidence="2 3" key="1">
    <citation type="journal article" date="2019" name="Ecotoxicol. Environ. Saf.">
        <title>Microbial characterization of heavy metal resistant bacterial strains isolated from an electroplating wastewater treatment plant.</title>
        <authorList>
            <person name="Cai X."/>
            <person name="Zheng X."/>
            <person name="Zhang D."/>
            <person name="Iqbal W."/>
            <person name="Liu C."/>
            <person name="Yang B."/>
            <person name="Zhao X."/>
            <person name="Lu X."/>
            <person name="Mao Y."/>
        </authorList>
    </citation>
    <scope>NUCLEOTIDE SEQUENCE [LARGE SCALE GENOMIC DNA]</scope>
    <source>
        <strain evidence="2 3">Co1-1</strain>
    </source>
</reference>
<dbReference type="InterPro" id="IPR009061">
    <property type="entry name" value="DNA-bd_dom_put_sf"/>
</dbReference>
<dbReference type="Proteomes" id="UP000321735">
    <property type="component" value="Chromosome"/>
</dbReference>
<protein>
    <submittedName>
        <fullName evidence="2">DNA-binding protein</fullName>
    </submittedName>
</protein>
<name>A0A9X7M0X0_BACCE</name>
<keyword evidence="2" id="KW-0238">DNA-binding</keyword>
<dbReference type="Gene3D" id="1.10.1660.10">
    <property type="match status" value="1"/>
</dbReference>
<dbReference type="GO" id="GO:0006355">
    <property type="term" value="P:regulation of DNA-templated transcription"/>
    <property type="evidence" value="ECO:0007669"/>
    <property type="project" value="InterPro"/>
</dbReference>
<dbReference type="SUPFAM" id="SSF46955">
    <property type="entry name" value="Putative DNA-binding domain"/>
    <property type="match status" value="1"/>
</dbReference>
<evidence type="ECO:0000259" key="1">
    <source>
        <dbReference type="Pfam" id="PF13411"/>
    </source>
</evidence>
<evidence type="ECO:0000313" key="2">
    <source>
        <dbReference type="EMBL" id="QDZ76695.1"/>
    </source>
</evidence>
<dbReference type="GO" id="GO:0003677">
    <property type="term" value="F:DNA binding"/>
    <property type="evidence" value="ECO:0007669"/>
    <property type="project" value="UniProtKB-KW"/>
</dbReference>
<evidence type="ECO:0000313" key="3">
    <source>
        <dbReference type="Proteomes" id="UP000321735"/>
    </source>
</evidence>
<feature type="domain" description="HTH merR-type" evidence="1">
    <location>
        <begin position="13"/>
        <end position="80"/>
    </location>
</feature>
<dbReference type="AlphaFoldDB" id="A0A9X7M0X0"/>
<gene>
    <name evidence="2" type="ORF">D0437_28095</name>
</gene>
<organism evidence="2 3">
    <name type="scientific">Bacillus cereus</name>
    <dbReference type="NCBI Taxonomy" id="1396"/>
    <lineage>
        <taxon>Bacteria</taxon>
        <taxon>Bacillati</taxon>
        <taxon>Bacillota</taxon>
        <taxon>Bacilli</taxon>
        <taxon>Bacillales</taxon>
        <taxon>Bacillaceae</taxon>
        <taxon>Bacillus</taxon>
        <taxon>Bacillus cereus group</taxon>
    </lineage>
</organism>
<dbReference type="EMBL" id="CP031778">
    <property type="protein sequence ID" value="QDZ76695.1"/>
    <property type="molecule type" value="Genomic_DNA"/>
</dbReference>
<dbReference type="Pfam" id="PF13411">
    <property type="entry name" value="MerR_1"/>
    <property type="match status" value="1"/>
</dbReference>
<dbReference type="InterPro" id="IPR000551">
    <property type="entry name" value="MerR-type_HTH_dom"/>
</dbReference>